<dbReference type="Proteomes" id="UP000244893">
    <property type="component" value="Unassembled WGS sequence"/>
</dbReference>
<evidence type="ECO:0000313" key="2">
    <source>
        <dbReference type="EMBL" id="PVZ95143.1"/>
    </source>
</evidence>
<name>A0A2V1HRB0_9MICO</name>
<dbReference type="RefSeq" id="WP_116754881.1">
    <property type="nucleotide sequence ID" value="NZ_JBHUEX010000001.1"/>
</dbReference>
<keyword evidence="3" id="KW-1185">Reference proteome</keyword>
<dbReference type="EMBL" id="QEOP01000001">
    <property type="protein sequence ID" value="PVZ95143.1"/>
    <property type="molecule type" value="Genomic_DNA"/>
</dbReference>
<evidence type="ECO:0008006" key="4">
    <source>
        <dbReference type="Google" id="ProtNLM"/>
    </source>
</evidence>
<comment type="caution">
    <text evidence="2">The sequence shown here is derived from an EMBL/GenBank/DDBJ whole genome shotgun (WGS) entry which is preliminary data.</text>
</comment>
<feature type="region of interest" description="Disordered" evidence="1">
    <location>
        <begin position="125"/>
        <end position="151"/>
    </location>
</feature>
<protein>
    <recommendedName>
        <fullName evidence="4">Tfp pilus assembly protein PilO</fullName>
    </recommendedName>
</protein>
<accession>A0A2V1HRB0</accession>
<evidence type="ECO:0000256" key="1">
    <source>
        <dbReference type="SAM" id="MobiDB-lite"/>
    </source>
</evidence>
<organism evidence="2 3">
    <name type="scientific">Amnibacterium flavum</name>
    <dbReference type="NCBI Taxonomy" id="2173173"/>
    <lineage>
        <taxon>Bacteria</taxon>
        <taxon>Bacillati</taxon>
        <taxon>Actinomycetota</taxon>
        <taxon>Actinomycetes</taxon>
        <taxon>Micrococcales</taxon>
        <taxon>Microbacteriaceae</taxon>
        <taxon>Amnibacterium</taxon>
    </lineage>
</organism>
<reference evidence="2 3" key="1">
    <citation type="submission" date="2018-05" db="EMBL/GenBank/DDBJ databases">
        <title>Amnibacterium sp. M8JJ-5, whole genome shotgun sequence.</title>
        <authorList>
            <person name="Tuo L."/>
        </authorList>
    </citation>
    <scope>NUCLEOTIDE SEQUENCE [LARGE SCALE GENOMIC DNA]</scope>
    <source>
        <strain evidence="2 3">M8JJ-5</strain>
    </source>
</reference>
<dbReference type="OrthoDB" id="5149329at2"/>
<proteinExistence type="predicted"/>
<dbReference type="InterPro" id="IPR014717">
    <property type="entry name" value="Transl_elong_EF1B/ribsomal_bS6"/>
</dbReference>
<sequence>MNSTRLWMMGGALAIIGVLAGGWFLGVSPLISAAAASDMELSSVEQANASQQARIDTLAEASENLPELQKDLSALSAAIPQTSGLSDFVGELSNLADTTGVLVSSLTVNDALLLSDAAAQAAAAAPAPVETEAPAEGEAATDGAAATDAAEASTAPLPVTVDVPGMIAIPVQLSASGSLDALQAFVAAMQDSSRFASISGMVFSQDTSTRSFRLDLTAAIYVLPLS</sequence>
<gene>
    <name evidence="2" type="ORF">DDQ50_01010</name>
</gene>
<dbReference type="Gene3D" id="3.30.70.60">
    <property type="match status" value="1"/>
</dbReference>
<evidence type="ECO:0000313" key="3">
    <source>
        <dbReference type="Proteomes" id="UP000244893"/>
    </source>
</evidence>
<dbReference type="AlphaFoldDB" id="A0A2V1HRB0"/>